<proteinExistence type="predicted"/>
<feature type="domain" description="Sucrose phosphatase-like" evidence="1">
    <location>
        <begin position="507"/>
        <end position="601"/>
    </location>
</feature>
<dbReference type="SUPFAM" id="SSF53697">
    <property type="entry name" value="SIS domain"/>
    <property type="match status" value="1"/>
</dbReference>
<evidence type="ECO:0000313" key="2">
    <source>
        <dbReference type="EMBL" id="NMF88182.1"/>
    </source>
</evidence>
<gene>
    <name evidence="2" type="ORF">GPA26_06765</name>
</gene>
<dbReference type="Gene3D" id="3.90.1070.10">
    <property type="match status" value="1"/>
</dbReference>
<keyword evidence="3" id="KW-1185">Reference proteome</keyword>
<dbReference type="InterPro" id="IPR023214">
    <property type="entry name" value="HAD_sf"/>
</dbReference>
<dbReference type="Pfam" id="PF05116">
    <property type="entry name" value="S6PP"/>
    <property type="match status" value="1"/>
</dbReference>
<dbReference type="RefSeq" id="WP_169205611.1">
    <property type="nucleotide sequence ID" value="NZ_CP059560.1"/>
</dbReference>
<evidence type="ECO:0000259" key="1">
    <source>
        <dbReference type="Pfam" id="PF05116"/>
    </source>
</evidence>
<dbReference type="InterPro" id="IPR036412">
    <property type="entry name" value="HAD-like_sf"/>
</dbReference>
<dbReference type="Proteomes" id="UP000652074">
    <property type="component" value="Unassembled WGS sequence"/>
</dbReference>
<dbReference type="Gene3D" id="3.40.50.10490">
    <property type="entry name" value="Glucose-6-phosphate isomerase like protein, domain 1"/>
    <property type="match status" value="1"/>
</dbReference>
<dbReference type="Gene3D" id="3.40.50.1000">
    <property type="entry name" value="HAD superfamily/HAD-like"/>
    <property type="match status" value="1"/>
</dbReference>
<protein>
    <recommendedName>
        <fullName evidence="1">Sucrose phosphatase-like domain-containing protein</fullName>
    </recommendedName>
</protein>
<comment type="caution">
    <text evidence="2">The sequence shown here is derived from an EMBL/GenBank/DDBJ whole genome shotgun (WGS) entry which is preliminary data.</text>
</comment>
<dbReference type="InterPro" id="IPR046348">
    <property type="entry name" value="SIS_dom_sf"/>
</dbReference>
<dbReference type="InterPro" id="IPR006380">
    <property type="entry name" value="SPP-like_dom"/>
</dbReference>
<organism evidence="2 3">
    <name type="scientific">Aromatoleum petrolei</name>
    <dbReference type="NCBI Taxonomy" id="76116"/>
    <lineage>
        <taxon>Bacteria</taxon>
        <taxon>Pseudomonadati</taxon>
        <taxon>Pseudomonadota</taxon>
        <taxon>Betaproteobacteria</taxon>
        <taxon>Rhodocyclales</taxon>
        <taxon>Rhodocyclaceae</taxon>
        <taxon>Aromatoleum</taxon>
    </lineage>
</organism>
<sequence>MQTVASHYEDELAQLGHSYSAACAADIDSLKLAIASTAESSMIGVGSGGSFTVASLLCSLHEAYTGRVSRPSTPLEIICSPALASSSPVFLVSAEGKNPDIVEALERARRFSPRTVHVLTNRQDSVLMEHVHALPGVKPYVFELDKKDGYLATNSLLLDAVLVARAYGELNGHSEPMPANMAALRVGNQPVDAWLDSAMPFVTEAVRRGALTVVYSPLLRPVAADLESKLSEGALLHTQLADLRSYAHGRHLWLAQRPQDCAILALVEPSLDKLWEGMRSKFPADIPTLAMPLSSVAPVHMIAGLVAQMHLVAAIGRALGKDPGRPDVPSYGREIHYANLRDVIPLPKAPGPDEEQSKYEVLGAHWPSQRNHGTMRRAAQTFADTIRAQRFKAVVFDYDGTLCSSQSKDGPPSQDVVEHLVRLARAGIVVGIASGRGGSIQTCLQEAVPQDVLPKIRLGLYNGGWISTADVPPAPPQETSEFLSHVTRIVVRLKALGVPILAHRTTHPYQVSVRFGEGIATDAMWFVIADALRQAGLDLSTMVRSKHSVDILARGVSKSALIAHIIQQDKIDPYQVLTMGDQGAWPGNDAALLEHRYSLSVDVPSRRLDRGWKLAPTEKRDVDATLWYLERMTEEGEGVFRVDLPRDRDRGSDGDA</sequence>
<dbReference type="SUPFAM" id="SSF56784">
    <property type="entry name" value="HAD-like"/>
    <property type="match status" value="1"/>
</dbReference>
<dbReference type="EMBL" id="WTVR01000010">
    <property type="protein sequence ID" value="NMF88182.1"/>
    <property type="molecule type" value="Genomic_DNA"/>
</dbReference>
<reference evidence="2 3" key="1">
    <citation type="submission" date="2019-12" db="EMBL/GenBank/DDBJ databases">
        <title>Comparative genomics gives insights into the taxonomy of the Azoarcus-Aromatoleum group and reveals separate origins of nif in the plant-associated Azoarcus and non-plant-associated Aromatoleum sub-groups.</title>
        <authorList>
            <person name="Lafos M."/>
            <person name="Maluk M."/>
            <person name="Batista M."/>
            <person name="Junghare M."/>
            <person name="Carmona M."/>
            <person name="Faoro H."/>
            <person name="Cruz L.M."/>
            <person name="Battistoni F."/>
            <person name="De Souza E."/>
            <person name="Pedrosa F."/>
            <person name="Chen W.-M."/>
            <person name="Poole P.S."/>
            <person name="Dixon R.A."/>
            <person name="James E.K."/>
        </authorList>
    </citation>
    <scope>NUCLEOTIDE SEQUENCE [LARGE SCALE GENOMIC DNA]</scope>
    <source>
        <strain evidence="2 3">ToN1</strain>
    </source>
</reference>
<evidence type="ECO:0000313" key="3">
    <source>
        <dbReference type="Proteomes" id="UP000652074"/>
    </source>
</evidence>
<accession>A0ABX1MSS8</accession>
<name>A0ABX1MSS8_9RHOO</name>